<dbReference type="AlphaFoldDB" id="A0A3L9M6G4"/>
<keyword evidence="1" id="KW-1133">Transmembrane helix</keyword>
<reference evidence="2 3" key="1">
    <citation type="submission" date="2018-10" db="EMBL/GenBank/DDBJ databases">
        <authorList>
            <person name="Chen X."/>
        </authorList>
    </citation>
    <scope>NUCLEOTIDE SEQUENCE [LARGE SCALE GENOMIC DNA]</scope>
    <source>
        <strain evidence="2 3">YIM 102668</strain>
    </source>
</reference>
<keyword evidence="3" id="KW-1185">Reference proteome</keyword>
<dbReference type="EMBL" id="RDOJ01000013">
    <property type="protein sequence ID" value="RLZ08615.1"/>
    <property type="molecule type" value="Genomic_DNA"/>
</dbReference>
<sequence length="105" mass="11262">MLKKLGNFYMKYYATTGIVSSVLATKLIGGGLLFMLILSLMGEHNARNIALSVFLANITITLIAIGINKAFPKVYNKPEKAVIIAMLAPLGVLGFIFGKDDGVAK</sequence>
<protein>
    <submittedName>
        <fullName evidence="2">Uncharacterized protein</fullName>
    </submittedName>
</protein>
<feature type="transmembrane region" description="Helical" evidence="1">
    <location>
        <begin position="12"/>
        <end position="37"/>
    </location>
</feature>
<dbReference type="RefSeq" id="WP_121935045.1">
    <property type="nucleotide sequence ID" value="NZ_RDOJ01000013.1"/>
</dbReference>
<evidence type="ECO:0000313" key="2">
    <source>
        <dbReference type="EMBL" id="RLZ08615.1"/>
    </source>
</evidence>
<evidence type="ECO:0000256" key="1">
    <source>
        <dbReference type="SAM" id="Phobius"/>
    </source>
</evidence>
<proteinExistence type="predicted"/>
<keyword evidence="1" id="KW-0812">Transmembrane</keyword>
<accession>A0A3L9M6G4</accession>
<evidence type="ECO:0000313" key="3">
    <source>
        <dbReference type="Proteomes" id="UP000275348"/>
    </source>
</evidence>
<dbReference type="Proteomes" id="UP000275348">
    <property type="component" value="Unassembled WGS sequence"/>
</dbReference>
<gene>
    <name evidence="2" type="ORF">EAH69_09890</name>
</gene>
<comment type="caution">
    <text evidence="2">The sequence shown here is derived from an EMBL/GenBank/DDBJ whole genome shotgun (WGS) entry which is preliminary data.</text>
</comment>
<organism evidence="2 3">
    <name type="scientific">Faecalibacter macacae</name>
    <dbReference type="NCBI Taxonomy" id="1859289"/>
    <lineage>
        <taxon>Bacteria</taxon>
        <taxon>Pseudomonadati</taxon>
        <taxon>Bacteroidota</taxon>
        <taxon>Flavobacteriia</taxon>
        <taxon>Flavobacteriales</taxon>
        <taxon>Weeksellaceae</taxon>
        <taxon>Faecalibacter</taxon>
    </lineage>
</organism>
<keyword evidence="1" id="KW-0472">Membrane</keyword>
<name>A0A3L9M6G4_9FLAO</name>
<feature type="transmembrane region" description="Helical" evidence="1">
    <location>
        <begin position="80"/>
        <end position="98"/>
    </location>
</feature>
<feature type="transmembrane region" description="Helical" evidence="1">
    <location>
        <begin position="49"/>
        <end position="68"/>
    </location>
</feature>